<dbReference type="Proteomes" id="UP000807469">
    <property type="component" value="Unassembled WGS sequence"/>
</dbReference>
<dbReference type="EMBL" id="MU155234">
    <property type="protein sequence ID" value="KAF9478425.1"/>
    <property type="molecule type" value="Genomic_DNA"/>
</dbReference>
<evidence type="ECO:0000313" key="2">
    <source>
        <dbReference type="Proteomes" id="UP000807469"/>
    </source>
</evidence>
<accession>A0A9P5Z191</accession>
<gene>
    <name evidence="1" type="ORF">BDN70DRAFT_836073</name>
</gene>
<proteinExistence type="predicted"/>
<evidence type="ECO:0000313" key="1">
    <source>
        <dbReference type="EMBL" id="KAF9478425.1"/>
    </source>
</evidence>
<name>A0A9P5Z191_9AGAR</name>
<dbReference type="OrthoDB" id="3243439at2759"/>
<sequence length="138" mass="16613">MNADEENRYWAETEKGRMALQQSDARYVGKEVRQERSSSTPPLVMYYTPALPDVEQPKKEAKRYISCKNYCKWHKMVFPGRPHPDLREAHKLQKLHTGPELRMIDHIARMLTDDQVFSQRLHRRNPNYRKIWLAWFRS</sequence>
<reference evidence="1" key="1">
    <citation type="submission" date="2020-11" db="EMBL/GenBank/DDBJ databases">
        <authorList>
            <consortium name="DOE Joint Genome Institute"/>
            <person name="Ahrendt S."/>
            <person name="Riley R."/>
            <person name="Andreopoulos W."/>
            <person name="Labutti K."/>
            <person name="Pangilinan J."/>
            <person name="Ruiz-Duenas F.J."/>
            <person name="Barrasa J.M."/>
            <person name="Sanchez-Garcia M."/>
            <person name="Camarero S."/>
            <person name="Miyauchi S."/>
            <person name="Serrano A."/>
            <person name="Linde D."/>
            <person name="Babiker R."/>
            <person name="Drula E."/>
            <person name="Ayuso-Fernandez I."/>
            <person name="Pacheco R."/>
            <person name="Padilla G."/>
            <person name="Ferreira P."/>
            <person name="Barriuso J."/>
            <person name="Kellner H."/>
            <person name="Castanera R."/>
            <person name="Alfaro M."/>
            <person name="Ramirez L."/>
            <person name="Pisabarro A.G."/>
            <person name="Kuo A."/>
            <person name="Tritt A."/>
            <person name="Lipzen A."/>
            <person name="He G."/>
            <person name="Yan M."/>
            <person name="Ng V."/>
            <person name="Cullen D."/>
            <person name="Martin F."/>
            <person name="Rosso M.-N."/>
            <person name="Henrissat B."/>
            <person name="Hibbett D."/>
            <person name="Martinez A.T."/>
            <person name="Grigoriev I.V."/>
        </authorList>
    </citation>
    <scope>NUCLEOTIDE SEQUENCE</scope>
    <source>
        <strain evidence="1">CIRM-BRFM 674</strain>
    </source>
</reference>
<dbReference type="AlphaFoldDB" id="A0A9P5Z191"/>
<comment type="caution">
    <text evidence="1">The sequence shown here is derived from an EMBL/GenBank/DDBJ whole genome shotgun (WGS) entry which is preliminary data.</text>
</comment>
<protein>
    <submittedName>
        <fullName evidence="1">Uncharacterized protein</fullName>
    </submittedName>
</protein>
<keyword evidence="2" id="KW-1185">Reference proteome</keyword>
<organism evidence="1 2">
    <name type="scientific">Pholiota conissans</name>
    <dbReference type="NCBI Taxonomy" id="109636"/>
    <lineage>
        <taxon>Eukaryota</taxon>
        <taxon>Fungi</taxon>
        <taxon>Dikarya</taxon>
        <taxon>Basidiomycota</taxon>
        <taxon>Agaricomycotina</taxon>
        <taxon>Agaricomycetes</taxon>
        <taxon>Agaricomycetidae</taxon>
        <taxon>Agaricales</taxon>
        <taxon>Agaricineae</taxon>
        <taxon>Strophariaceae</taxon>
        <taxon>Pholiota</taxon>
    </lineage>
</organism>
<feature type="non-terminal residue" evidence="1">
    <location>
        <position position="138"/>
    </location>
</feature>